<dbReference type="InterPro" id="IPR000157">
    <property type="entry name" value="TIR_dom"/>
</dbReference>
<reference evidence="3 5" key="1">
    <citation type="journal article" date="2011" name="Nature">
        <title>The Medicago genome provides insight into the evolution of rhizobial symbioses.</title>
        <authorList>
            <person name="Young N.D."/>
            <person name="Debelle F."/>
            <person name="Oldroyd G.E."/>
            <person name="Geurts R."/>
            <person name="Cannon S.B."/>
            <person name="Udvardi M.K."/>
            <person name="Benedito V.A."/>
            <person name="Mayer K.F."/>
            <person name="Gouzy J."/>
            <person name="Schoof H."/>
            <person name="Van de Peer Y."/>
            <person name="Proost S."/>
            <person name="Cook D.R."/>
            <person name="Meyers B.C."/>
            <person name="Spannagl M."/>
            <person name="Cheung F."/>
            <person name="De Mita S."/>
            <person name="Krishnakumar V."/>
            <person name="Gundlach H."/>
            <person name="Zhou S."/>
            <person name="Mudge J."/>
            <person name="Bharti A.K."/>
            <person name="Murray J.D."/>
            <person name="Naoumkina M.A."/>
            <person name="Rosen B."/>
            <person name="Silverstein K.A."/>
            <person name="Tang H."/>
            <person name="Rombauts S."/>
            <person name="Zhao P.X."/>
            <person name="Zhou P."/>
            <person name="Barbe V."/>
            <person name="Bardou P."/>
            <person name="Bechner M."/>
            <person name="Bellec A."/>
            <person name="Berger A."/>
            <person name="Berges H."/>
            <person name="Bidwell S."/>
            <person name="Bisseling T."/>
            <person name="Choisne N."/>
            <person name="Couloux A."/>
            <person name="Denny R."/>
            <person name="Deshpande S."/>
            <person name="Dai X."/>
            <person name="Doyle J.J."/>
            <person name="Dudez A.M."/>
            <person name="Farmer A.D."/>
            <person name="Fouteau S."/>
            <person name="Franken C."/>
            <person name="Gibelin C."/>
            <person name="Gish J."/>
            <person name="Goldstein S."/>
            <person name="Gonzalez A.J."/>
            <person name="Green P.J."/>
            <person name="Hallab A."/>
            <person name="Hartog M."/>
            <person name="Hua A."/>
            <person name="Humphray S.J."/>
            <person name="Jeong D.H."/>
            <person name="Jing Y."/>
            <person name="Jocker A."/>
            <person name="Kenton S.M."/>
            <person name="Kim D.J."/>
            <person name="Klee K."/>
            <person name="Lai H."/>
            <person name="Lang C."/>
            <person name="Lin S."/>
            <person name="Macmil S.L."/>
            <person name="Magdelenat G."/>
            <person name="Matthews L."/>
            <person name="McCorrison J."/>
            <person name="Monaghan E.L."/>
            <person name="Mun J.H."/>
            <person name="Najar F.Z."/>
            <person name="Nicholson C."/>
            <person name="Noirot C."/>
            <person name="O'Bleness M."/>
            <person name="Paule C.R."/>
            <person name="Poulain J."/>
            <person name="Prion F."/>
            <person name="Qin B."/>
            <person name="Qu C."/>
            <person name="Retzel E.F."/>
            <person name="Riddle C."/>
            <person name="Sallet E."/>
            <person name="Samain S."/>
            <person name="Samson N."/>
            <person name="Sanders I."/>
            <person name="Saurat O."/>
            <person name="Scarpelli C."/>
            <person name="Schiex T."/>
            <person name="Segurens B."/>
            <person name="Severin A.J."/>
            <person name="Sherrier D.J."/>
            <person name="Shi R."/>
            <person name="Sims S."/>
            <person name="Singer S.R."/>
            <person name="Sinharoy S."/>
            <person name="Sterck L."/>
            <person name="Viollet A."/>
            <person name="Wang B.B."/>
            <person name="Wang K."/>
            <person name="Wang M."/>
            <person name="Wang X."/>
            <person name="Warfsmann J."/>
            <person name="Weissenbach J."/>
            <person name="White D.D."/>
            <person name="White J.D."/>
            <person name="Wiley G.B."/>
            <person name="Wincker P."/>
            <person name="Xing Y."/>
            <person name="Yang L."/>
            <person name="Yao Z."/>
            <person name="Ying F."/>
            <person name="Zhai J."/>
            <person name="Zhou L."/>
            <person name="Zuber A."/>
            <person name="Denarie J."/>
            <person name="Dixon R.A."/>
            <person name="May G.D."/>
            <person name="Schwartz D.C."/>
            <person name="Rogers J."/>
            <person name="Quetier F."/>
            <person name="Town C.D."/>
            <person name="Roe B.A."/>
        </authorList>
    </citation>
    <scope>NUCLEOTIDE SEQUENCE [LARGE SCALE GENOMIC DNA]</scope>
    <source>
        <strain evidence="3">A17</strain>
        <strain evidence="4 5">cv. Jemalong A17</strain>
    </source>
</reference>
<sequence>MSWTESTVLIFEQSFKGLMCYIIAVYNLTMEDHANSSVLQAIEESRISVIVFSSNFDASTWFFQEMGKIFECRKTIEQRFVPLFYNVDPSYVRYRKGMFGEAFEDLIARSILTKDESICYRKALIEAADVKGFSVMSSRSVAEWKSALEKLKTIPNDIIMRKLRTNFDDLDDNEKEIFLGMDKDDVIQTLAYSGRFPEIGITILDEKSLVTIDSKNKIGMHTLVRAVGREIIRQQSMDMAEGKTFARNSFHISIPLLKDDDGIQRGDKISVSLLQAIGQSRISIVVLSRNFANSKWCMLELERIVEIGRSLGSTSSDRKVWRSF</sequence>
<feature type="domain" description="TIR" evidence="2">
    <location>
        <begin position="1"/>
        <end position="151"/>
    </location>
</feature>
<dbReference type="EnsemblPlants" id="KEH29219">
    <property type="protein sequence ID" value="KEH29219"/>
    <property type="gene ID" value="MTR_4g029110"/>
</dbReference>
<dbReference type="InterPro" id="IPR035897">
    <property type="entry name" value="Toll_tir_struct_dom_sf"/>
</dbReference>
<dbReference type="AlphaFoldDB" id="A0A072UHI3"/>
<evidence type="ECO:0000313" key="3">
    <source>
        <dbReference type="EMBL" id="KEH29219.1"/>
    </source>
</evidence>
<dbReference type="Pfam" id="PF23282">
    <property type="entry name" value="WHD_ROQ1"/>
    <property type="match status" value="1"/>
</dbReference>
<evidence type="ECO:0000313" key="5">
    <source>
        <dbReference type="Proteomes" id="UP000002051"/>
    </source>
</evidence>
<dbReference type="EMBL" id="CM001220">
    <property type="protein sequence ID" value="KEH29219.1"/>
    <property type="molecule type" value="Genomic_DNA"/>
</dbReference>
<reference evidence="4" key="3">
    <citation type="submission" date="2015-04" db="UniProtKB">
        <authorList>
            <consortium name="EnsemblPlants"/>
        </authorList>
    </citation>
    <scope>IDENTIFICATION</scope>
    <source>
        <strain evidence="4">cv. Jemalong A17</strain>
    </source>
</reference>
<reference evidence="3 5" key="2">
    <citation type="journal article" date="2014" name="BMC Genomics">
        <title>An improved genome release (version Mt4.0) for the model legume Medicago truncatula.</title>
        <authorList>
            <person name="Tang H."/>
            <person name="Krishnakumar V."/>
            <person name="Bidwell S."/>
            <person name="Rosen B."/>
            <person name="Chan A."/>
            <person name="Zhou S."/>
            <person name="Gentzbittel L."/>
            <person name="Childs K.L."/>
            <person name="Yandell M."/>
            <person name="Gundlach H."/>
            <person name="Mayer K.F."/>
            <person name="Schwartz D.C."/>
            <person name="Town C.D."/>
        </authorList>
    </citation>
    <scope>GENOME REANNOTATION</scope>
    <source>
        <strain evidence="3">A17</strain>
        <strain evidence="4 5">cv. Jemalong A17</strain>
    </source>
</reference>
<protein>
    <submittedName>
        <fullName evidence="3">Disease resistance protein (TIR-NBS-LRR class)</fullName>
    </submittedName>
</protein>
<accession>A0A072UHI3</accession>
<evidence type="ECO:0000256" key="1">
    <source>
        <dbReference type="ARBA" id="ARBA00022737"/>
    </source>
</evidence>
<keyword evidence="5" id="KW-1185">Reference proteome</keyword>
<gene>
    <name evidence="3" type="ordered locus">MTR_4g029110</name>
</gene>
<name>A0A072UHI3_MEDTR</name>
<dbReference type="PANTHER" id="PTHR11017:SF559">
    <property type="entry name" value="DISEASE RESISTANCE PROTEIN CHL1"/>
    <property type="match status" value="1"/>
</dbReference>
<dbReference type="Proteomes" id="UP000002051">
    <property type="component" value="Chromosome 4"/>
</dbReference>
<dbReference type="Pfam" id="PF01582">
    <property type="entry name" value="TIR"/>
    <property type="match status" value="2"/>
</dbReference>
<dbReference type="PROSITE" id="PS50104">
    <property type="entry name" value="TIR"/>
    <property type="match status" value="2"/>
</dbReference>
<evidence type="ECO:0000313" key="4">
    <source>
        <dbReference type="EnsemblPlants" id="KEH29219"/>
    </source>
</evidence>
<dbReference type="GO" id="GO:0006952">
    <property type="term" value="P:defense response"/>
    <property type="evidence" value="ECO:0007669"/>
    <property type="project" value="InterPro"/>
</dbReference>
<organism evidence="3 5">
    <name type="scientific">Medicago truncatula</name>
    <name type="common">Barrel medic</name>
    <name type="synonym">Medicago tribuloides</name>
    <dbReference type="NCBI Taxonomy" id="3880"/>
    <lineage>
        <taxon>Eukaryota</taxon>
        <taxon>Viridiplantae</taxon>
        <taxon>Streptophyta</taxon>
        <taxon>Embryophyta</taxon>
        <taxon>Tracheophyta</taxon>
        <taxon>Spermatophyta</taxon>
        <taxon>Magnoliopsida</taxon>
        <taxon>eudicotyledons</taxon>
        <taxon>Gunneridae</taxon>
        <taxon>Pentapetalae</taxon>
        <taxon>rosids</taxon>
        <taxon>fabids</taxon>
        <taxon>Fabales</taxon>
        <taxon>Fabaceae</taxon>
        <taxon>Papilionoideae</taxon>
        <taxon>50 kb inversion clade</taxon>
        <taxon>NPAAA clade</taxon>
        <taxon>Hologalegina</taxon>
        <taxon>IRL clade</taxon>
        <taxon>Trifolieae</taxon>
        <taxon>Medicago</taxon>
    </lineage>
</organism>
<dbReference type="SUPFAM" id="SSF52200">
    <property type="entry name" value="Toll/Interleukin receptor TIR domain"/>
    <property type="match status" value="2"/>
</dbReference>
<dbReference type="InterPro" id="IPR058192">
    <property type="entry name" value="WHD_ROQ1-like"/>
</dbReference>
<dbReference type="PANTHER" id="PTHR11017">
    <property type="entry name" value="LEUCINE-RICH REPEAT-CONTAINING PROTEIN"/>
    <property type="match status" value="1"/>
</dbReference>
<dbReference type="SMART" id="SM00255">
    <property type="entry name" value="TIR"/>
    <property type="match status" value="1"/>
</dbReference>
<evidence type="ECO:0000259" key="2">
    <source>
        <dbReference type="PROSITE" id="PS50104"/>
    </source>
</evidence>
<dbReference type="InterPro" id="IPR044974">
    <property type="entry name" value="Disease_R_plants"/>
</dbReference>
<dbReference type="Gene3D" id="3.40.50.10140">
    <property type="entry name" value="Toll/interleukin-1 receptor homology (TIR) domain"/>
    <property type="match status" value="2"/>
</dbReference>
<proteinExistence type="predicted"/>
<keyword evidence="1" id="KW-0677">Repeat</keyword>
<dbReference type="HOGENOM" id="CLU_858866_0_0_1"/>
<feature type="domain" description="TIR" evidence="2">
    <location>
        <begin position="218"/>
        <end position="324"/>
    </location>
</feature>
<dbReference type="GO" id="GO:0007165">
    <property type="term" value="P:signal transduction"/>
    <property type="evidence" value="ECO:0007669"/>
    <property type="project" value="InterPro"/>
</dbReference>